<gene>
    <name evidence="7 10" type="primary">nusA</name>
    <name evidence="10" type="ORF">IAB90_02110</name>
</gene>
<dbReference type="SUPFAM" id="SSF54814">
    <property type="entry name" value="Prokaryotic type KH domain (KH-domain type II)"/>
    <property type="match status" value="2"/>
</dbReference>
<dbReference type="FunFam" id="3.30.300.20:FF:000005">
    <property type="entry name" value="Transcription termination/antitermination protein NusA"/>
    <property type="match status" value="1"/>
</dbReference>
<dbReference type="GO" id="GO:0031564">
    <property type="term" value="P:transcription antitermination"/>
    <property type="evidence" value="ECO:0007669"/>
    <property type="project" value="UniProtKB-UniRule"/>
</dbReference>
<evidence type="ECO:0000256" key="1">
    <source>
        <dbReference type="ARBA" id="ARBA00022472"/>
    </source>
</evidence>
<dbReference type="InterPro" id="IPR036555">
    <property type="entry name" value="NusA_N_sf"/>
</dbReference>
<dbReference type="GO" id="GO:0003723">
    <property type="term" value="F:RNA binding"/>
    <property type="evidence" value="ECO:0007669"/>
    <property type="project" value="UniProtKB-UniRule"/>
</dbReference>
<keyword evidence="4 7" id="KW-0694">RNA-binding</keyword>
<evidence type="ECO:0000256" key="6">
    <source>
        <dbReference type="ARBA" id="ARBA00023163"/>
    </source>
</evidence>
<dbReference type="PANTHER" id="PTHR22648">
    <property type="entry name" value="TRANSCRIPTION TERMINATION FACTOR NUSA"/>
    <property type="match status" value="1"/>
</dbReference>
<evidence type="ECO:0000313" key="10">
    <source>
        <dbReference type="EMBL" id="HIR39153.1"/>
    </source>
</evidence>
<feature type="compositionally biased region" description="Acidic residues" evidence="8">
    <location>
        <begin position="356"/>
        <end position="371"/>
    </location>
</feature>
<comment type="function">
    <text evidence="7">Participates in both transcription termination and antitermination.</text>
</comment>
<comment type="caution">
    <text evidence="10">The sequence shown here is derived from an EMBL/GenBank/DDBJ whole genome shotgun (WGS) entry which is preliminary data.</text>
</comment>
<evidence type="ECO:0000313" key="11">
    <source>
        <dbReference type="Proteomes" id="UP000824179"/>
    </source>
</evidence>
<dbReference type="InterPro" id="IPR025249">
    <property type="entry name" value="TF_NusA_KH_1st"/>
</dbReference>
<dbReference type="InterPro" id="IPR058582">
    <property type="entry name" value="KH_NusA_2nd"/>
</dbReference>
<evidence type="ECO:0000256" key="7">
    <source>
        <dbReference type="HAMAP-Rule" id="MF_00945"/>
    </source>
</evidence>
<dbReference type="GO" id="GO:0005829">
    <property type="term" value="C:cytosol"/>
    <property type="evidence" value="ECO:0007669"/>
    <property type="project" value="TreeGrafter"/>
</dbReference>
<dbReference type="InterPro" id="IPR003029">
    <property type="entry name" value="S1_domain"/>
</dbReference>
<dbReference type="InterPro" id="IPR012340">
    <property type="entry name" value="NA-bd_OB-fold"/>
</dbReference>
<keyword evidence="3 7" id="KW-0889">Transcription antitermination</keyword>
<name>A0A9D1DAW7_9FIRM</name>
<dbReference type="CDD" id="cd02134">
    <property type="entry name" value="KH-II_NusA_rpt1"/>
    <property type="match status" value="1"/>
</dbReference>
<dbReference type="GO" id="GO:0006353">
    <property type="term" value="P:DNA-templated transcription termination"/>
    <property type="evidence" value="ECO:0007669"/>
    <property type="project" value="UniProtKB-UniRule"/>
</dbReference>
<reference evidence="10" key="1">
    <citation type="submission" date="2020-10" db="EMBL/GenBank/DDBJ databases">
        <authorList>
            <person name="Gilroy R."/>
        </authorList>
    </citation>
    <scope>NUCLEOTIDE SEQUENCE</scope>
    <source>
        <strain evidence="10">ChiW25-3613</strain>
    </source>
</reference>
<dbReference type="Proteomes" id="UP000824179">
    <property type="component" value="Unassembled WGS sequence"/>
</dbReference>
<dbReference type="CDD" id="cd22529">
    <property type="entry name" value="KH-II_NusA_rpt2"/>
    <property type="match status" value="1"/>
</dbReference>
<dbReference type="AlphaFoldDB" id="A0A9D1DAW7"/>
<dbReference type="FunFam" id="3.30.300.20:FF:000002">
    <property type="entry name" value="Transcription termination/antitermination protein NusA"/>
    <property type="match status" value="1"/>
</dbReference>
<evidence type="ECO:0000259" key="9">
    <source>
        <dbReference type="PROSITE" id="PS50126"/>
    </source>
</evidence>
<dbReference type="InterPro" id="IPR030842">
    <property type="entry name" value="TF_NusA_bacterial"/>
</dbReference>
<organism evidence="10 11">
    <name type="scientific">Candidatus Coproplasma stercoripullorum</name>
    <dbReference type="NCBI Taxonomy" id="2840751"/>
    <lineage>
        <taxon>Bacteria</taxon>
        <taxon>Bacillati</taxon>
        <taxon>Bacillota</taxon>
        <taxon>Clostridia</taxon>
        <taxon>Eubacteriales</taxon>
        <taxon>Candidatus Coproplasma</taxon>
    </lineage>
</organism>
<dbReference type="SMART" id="SM00316">
    <property type="entry name" value="S1"/>
    <property type="match status" value="1"/>
</dbReference>
<dbReference type="Gene3D" id="3.30.1480.10">
    <property type="entry name" value="NusA, N-terminal domain"/>
    <property type="match status" value="1"/>
</dbReference>
<dbReference type="Gene3D" id="3.30.300.20">
    <property type="match status" value="2"/>
</dbReference>
<sequence length="371" mass="40321">MTNKDFFLALDDLEKEKGIPKEVFLEALENALISACKKQYAGAVGAVEIKLNPEKGTLDFYTVKDVVEEVTDREKEISLEEARAVKKSVKVGDKLTEKFVPKDFSRIAAQTAKQVILQKIHETERDAAMSEFADKEGELLVGSVRKKDAKNVYIDLGKGQIEGVLLPSDQVPGEVYNVNDKIKVFVKKVKSGYNGAQVLVSRSSPGLVRKLFEEEVPEIKQGTVVIKEISREAGSRTKMAIYSEDPRVDAIGACVGNKGARVNAVVAELGGEKIDIIPWSEDPLEFIAKALSPAKVLSVTQLDGEKTAMAVVPDDKLSLAIGKDGQNARLAVRLTGWKIDVKSRSAAEKLGLAPAEEGEGEEPAAEEDAQN</sequence>
<keyword evidence="6 7" id="KW-0804">Transcription</keyword>
<proteinExistence type="inferred from homology"/>
<dbReference type="SUPFAM" id="SSF50249">
    <property type="entry name" value="Nucleic acid-binding proteins"/>
    <property type="match status" value="1"/>
</dbReference>
<comment type="subcellular location">
    <subcellularLocation>
        <location evidence="7">Cytoplasm</location>
    </subcellularLocation>
</comment>
<dbReference type="PROSITE" id="PS50084">
    <property type="entry name" value="KH_TYPE_1"/>
    <property type="match status" value="1"/>
</dbReference>
<protein>
    <recommendedName>
        <fullName evidence="7">Transcription termination/antitermination protein NusA</fullName>
    </recommendedName>
</protein>
<dbReference type="Pfam" id="PF08529">
    <property type="entry name" value="NusA_N"/>
    <property type="match status" value="1"/>
</dbReference>
<evidence type="ECO:0000256" key="3">
    <source>
        <dbReference type="ARBA" id="ARBA00022814"/>
    </source>
</evidence>
<dbReference type="PANTHER" id="PTHR22648:SF0">
    <property type="entry name" value="TRANSCRIPTION TERMINATION_ANTITERMINATION PROTEIN NUSA"/>
    <property type="match status" value="1"/>
</dbReference>
<dbReference type="Gene3D" id="2.40.50.140">
    <property type="entry name" value="Nucleic acid-binding proteins"/>
    <property type="match status" value="1"/>
</dbReference>
<comment type="similarity">
    <text evidence="7">Belongs to the NusA family.</text>
</comment>
<dbReference type="InterPro" id="IPR013735">
    <property type="entry name" value="TF_NusA_N"/>
</dbReference>
<keyword evidence="5 7" id="KW-0805">Transcription regulation</keyword>
<dbReference type="NCBIfam" id="TIGR01953">
    <property type="entry name" value="NusA"/>
    <property type="match status" value="1"/>
</dbReference>
<dbReference type="FunFam" id="3.30.1480.10:FF:000002">
    <property type="entry name" value="Transcription termination/antitermination protein NusA"/>
    <property type="match status" value="1"/>
</dbReference>
<dbReference type="Pfam" id="PF13184">
    <property type="entry name" value="KH_NusA_1st"/>
    <property type="match status" value="1"/>
</dbReference>
<dbReference type="InterPro" id="IPR009019">
    <property type="entry name" value="KH_sf_prok-type"/>
</dbReference>
<dbReference type="EMBL" id="DVHB01000042">
    <property type="protein sequence ID" value="HIR39153.1"/>
    <property type="molecule type" value="Genomic_DNA"/>
</dbReference>
<dbReference type="InterPro" id="IPR015946">
    <property type="entry name" value="KH_dom-like_a/b"/>
</dbReference>
<keyword evidence="1 7" id="KW-0806">Transcription termination</keyword>
<dbReference type="HAMAP" id="MF_00945_B">
    <property type="entry name" value="NusA_B"/>
    <property type="match status" value="1"/>
</dbReference>
<evidence type="ECO:0000256" key="2">
    <source>
        <dbReference type="ARBA" id="ARBA00022490"/>
    </source>
</evidence>
<evidence type="ECO:0000256" key="4">
    <source>
        <dbReference type="ARBA" id="ARBA00022884"/>
    </source>
</evidence>
<comment type="subunit">
    <text evidence="7">Monomer. Binds directly to the core enzyme of the DNA-dependent RNA polymerase and to nascent RNA.</text>
</comment>
<feature type="region of interest" description="Disordered" evidence="8">
    <location>
        <begin position="349"/>
        <end position="371"/>
    </location>
</feature>
<evidence type="ECO:0000256" key="8">
    <source>
        <dbReference type="SAM" id="MobiDB-lite"/>
    </source>
</evidence>
<dbReference type="SUPFAM" id="SSF69705">
    <property type="entry name" value="Transcription factor NusA, N-terminal domain"/>
    <property type="match status" value="1"/>
</dbReference>
<dbReference type="Pfam" id="PF26594">
    <property type="entry name" value="KH_NusA_2nd"/>
    <property type="match status" value="1"/>
</dbReference>
<feature type="domain" description="S1 motif" evidence="9">
    <location>
        <begin position="137"/>
        <end position="203"/>
    </location>
</feature>
<reference evidence="10" key="2">
    <citation type="journal article" date="2021" name="PeerJ">
        <title>Extensive microbial diversity within the chicken gut microbiome revealed by metagenomics and culture.</title>
        <authorList>
            <person name="Gilroy R."/>
            <person name="Ravi A."/>
            <person name="Getino M."/>
            <person name="Pursley I."/>
            <person name="Horton D.L."/>
            <person name="Alikhan N.F."/>
            <person name="Baker D."/>
            <person name="Gharbi K."/>
            <person name="Hall N."/>
            <person name="Watson M."/>
            <person name="Adriaenssens E.M."/>
            <person name="Foster-Nyarko E."/>
            <person name="Jarju S."/>
            <person name="Secka A."/>
            <person name="Antonio M."/>
            <person name="Oren A."/>
            <person name="Chaudhuri R.R."/>
            <person name="La Ragione R."/>
            <person name="Hildebrand F."/>
            <person name="Pallen M.J."/>
        </authorList>
    </citation>
    <scope>NUCLEOTIDE SEQUENCE</scope>
    <source>
        <strain evidence="10">ChiW25-3613</strain>
    </source>
</reference>
<keyword evidence="2 7" id="KW-0963">Cytoplasm</keyword>
<dbReference type="InterPro" id="IPR010213">
    <property type="entry name" value="TF_NusA"/>
</dbReference>
<accession>A0A9D1DAW7</accession>
<dbReference type="PROSITE" id="PS50126">
    <property type="entry name" value="S1"/>
    <property type="match status" value="1"/>
</dbReference>
<dbReference type="GO" id="GO:0003700">
    <property type="term" value="F:DNA-binding transcription factor activity"/>
    <property type="evidence" value="ECO:0007669"/>
    <property type="project" value="InterPro"/>
</dbReference>
<evidence type="ECO:0000256" key="5">
    <source>
        <dbReference type="ARBA" id="ARBA00023015"/>
    </source>
</evidence>